<dbReference type="HOGENOM" id="CLU_2063570_0_0_1"/>
<dbReference type="Proteomes" id="UP000008068">
    <property type="component" value="Unassembled WGS sequence"/>
</dbReference>
<proteinExistence type="predicted"/>
<gene>
    <name evidence="2" type="ORF">CAEBREN_04676</name>
</gene>
<dbReference type="AlphaFoldDB" id="G0MYC3"/>
<protein>
    <submittedName>
        <fullName evidence="2">Uncharacterized protein</fullName>
    </submittedName>
</protein>
<sequence length="119" mass="13376">MASQTQLVARKRATPNIGTAPGANNRRAANVDGAAPVQHQAQIHGPPFPNQTFVITNFDEDYYWNIWNSVLGHGFVAKAGRSNTHCQIEAIRYLPTGWLQIVWPLMRRSEVDIREEIIP</sequence>
<evidence type="ECO:0000313" key="2">
    <source>
        <dbReference type="EMBL" id="EGT47464.1"/>
    </source>
</evidence>
<evidence type="ECO:0000256" key="1">
    <source>
        <dbReference type="SAM" id="MobiDB-lite"/>
    </source>
</evidence>
<organism evidence="3">
    <name type="scientific">Caenorhabditis brenneri</name>
    <name type="common">Nematode worm</name>
    <dbReference type="NCBI Taxonomy" id="135651"/>
    <lineage>
        <taxon>Eukaryota</taxon>
        <taxon>Metazoa</taxon>
        <taxon>Ecdysozoa</taxon>
        <taxon>Nematoda</taxon>
        <taxon>Chromadorea</taxon>
        <taxon>Rhabditida</taxon>
        <taxon>Rhabditina</taxon>
        <taxon>Rhabditomorpha</taxon>
        <taxon>Rhabditoidea</taxon>
        <taxon>Rhabditidae</taxon>
        <taxon>Peloderinae</taxon>
        <taxon>Caenorhabditis</taxon>
    </lineage>
</organism>
<keyword evidence="3" id="KW-1185">Reference proteome</keyword>
<evidence type="ECO:0000313" key="3">
    <source>
        <dbReference type="Proteomes" id="UP000008068"/>
    </source>
</evidence>
<dbReference type="InParanoid" id="G0MYC3"/>
<name>G0MYC3_CAEBE</name>
<dbReference type="EMBL" id="GL379820">
    <property type="protein sequence ID" value="EGT47464.1"/>
    <property type="molecule type" value="Genomic_DNA"/>
</dbReference>
<reference evidence="3" key="1">
    <citation type="submission" date="2011-07" db="EMBL/GenBank/DDBJ databases">
        <authorList>
            <consortium name="Caenorhabditis brenneri Sequencing and Analysis Consortium"/>
            <person name="Wilson R.K."/>
        </authorList>
    </citation>
    <scope>NUCLEOTIDE SEQUENCE [LARGE SCALE GENOMIC DNA]</scope>
    <source>
        <strain evidence="3">PB2801</strain>
    </source>
</reference>
<feature type="region of interest" description="Disordered" evidence="1">
    <location>
        <begin position="1"/>
        <end position="27"/>
    </location>
</feature>
<accession>G0MYC3</accession>